<name>A0A2G9YB39_9BACT</name>
<reference evidence="1 2" key="1">
    <citation type="submission" date="2017-09" db="EMBL/GenBank/DDBJ databases">
        <title>Depth-based differentiation of microbial function through sediment-hosted aquifers and enrichment of novel symbionts in the deep terrestrial subsurface.</title>
        <authorList>
            <person name="Probst A.J."/>
            <person name="Ladd B."/>
            <person name="Jarett J.K."/>
            <person name="Geller-Mcgrath D.E."/>
            <person name="Sieber C.M."/>
            <person name="Emerson J.B."/>
            <person name="Anantharaman K."/>
            <person name="Thomas B.C."/>
            <person name="Malmstrom R."/>
            <person name="Stieglmeier M."/>
            <person name="Klingl A."/>
            <person name="Woyke T."/>
            <person name="Ryan C.M."/>
            <person name="Banfield J.F."/>
        </authorList>
    </citation>
    <scope>NUCLEOTIDE SEQUENCE [LARGE SCALE GENOMIC DNA]</scope>
    <source>
        <strain evidence="1">CG23_combo_of_CG06-09_8_20_14_all_48_7</strain>
    </source>
</reference>
<organism evidence="1 2">
    <name type="scientific">bacterium (Candidatus Ratteibacteria) CG23_combo_of_CG06-09_8_20_14_all_48_7</name>
    <dbReference type="NCBI Taxonomy" id="2014292"/>
    <lineage>
        <taxon>Bacteria</taxon>
        <taxon>Candidatus Ratteibacteria</taxon>
    </lineage>
</organism>
<evidence type="ECO:0000313" key="1">
    <source>
        <dbReference type="EMBL" id="PIP16456.1"/>
    </source>
</evidence>
<feature type="non-terminal residue" evidence="1">
    <location>
        <position position="171"/>
    </location>
</feature>
<evidence type="ECO:0000313" key="2">
    <source>
        <dbReference type="Proteomes" id="UP000230392"/>
    </source>
</evidence>
<accession>A0A2G9YB39</accession>
<dbReference type="AlphaFoldDB" id="A0A2G9YB39"/>
<dbReference type="Proteomes" id="UP000230392">
    <property type="component" value="Unassembled WGS sequence"/>
</dbReference>
<sequence length="171" mass="20876">METKKAKPVLIGVVNRFKDLAILLSQRWYRIPVKKCPKQKISYLAFYQTGRFGKDGKKVRFYARVISRRKVKRKTILPEEPDHPRKEEFYYQFRLGRLRRLPRPIHNRTRRRVIFAFTFLERLLSAREISEIFEVSPIEELMGKELLRSKIPFQREYPLFQNHCLRYRLDF</sequence>
<proteinExistence type="predicted"/>
<dbReference type="EMBL" id="PCRF01000097">
    <property type="protein sequence ID" value="PIP16456.1"/>
    <property type="molecule type" value="Genomic_DNA"/>
</dbReference>
<protein>
    <submittedName>
        <fullName evidence="1">Uncharacterized protein</fullName>
    </submittedName>
</protein>
<comment type="caution">
    <text evidence="1">The sequence shown here is derived from an EMBL/GenBank/DDBJ whole genome shotgun (WGS) entry which is preliminary data.</text>
</comment>
<gene>
    <name evidence="1" type="ORF">COX46_02090</name>
</gene>